<proteinExistence type="predicted"/>
<dbReference type="GO" id="GO:0009229">
    <property type="term" value="P:thiamine diphosphate biosynthetic process"/>
    <property type="evidence" value="ECO:0007669"/>
    <property type="project" value="InterPro"/>
</dbReference>
<feature type="domain" description="Thiamin pyrophosphokinase thiamin-binding" evidence="8">
    <location>
        <begin position="311"/>
        <end position="377"/>
    </location>
</feature>
<dbReference type="InterPro" id="IPR007371">
    <property type="entry name" value="TPK_catalytic"/>
</dbReference>
<name>A0A8J4BPH1_9CHLO</name>
<comment type="caution">
    <text evidence="9">The sequence shown here is derived from an EMBL/GenBank/DDBJ whole genome shotgun (WGS) entry which is preliminary data.</text>
</comment>
<sequence length="429" mass="46488">MRMRSLLGFSIVRQRCSVTAVVLKPEHHWIAIKRYTISFINSSPTHRWPGLAGIAKASGLDMSVNHVSAVGAVGFGEGISVPNSASNHGAAASFAAQTTTSDPNKIEARYDQFINSDYLGSESLEVGKKVYLIVLNYSLPLGLLHAWSRASVRICADGGCNRLYNELKRITSSLPVGGASADGASAKQSETDLGQNTKKLASVRKAYIPDVVIGDLDSVEPDVRKFYEDLRVPFEDMSWDQDSNDLTKAIRWIDDKYIKAERDTDHQILVLGALGGRLDHTLANLNVLHVYADLNITLWGDGNLVRLVRRGKALIKPDRRFEGPTCGLIPIAGPVIATSSGLEWNVSDTTLKVGGLVSSSNQLTESDVEVTCDAPLLWMTEVREELYMTSLQAHIDAAAGLACKGEEQEGAGAGDTRDKPEAVAPMLLK</sequence>
<dbReference type="GO" id="GO:0006772">
    <property type="term" value="P:thiamine metabolic process"/>
    <property type="evidence" value="ECO:0007669"/>
    <property type="project" value="InterPro"/>
</dbReference>
<dbReference type="Proteomes" id="UP000747399">
    <property type="component" value="Unassembled WGS sequence"/>
</dbReference>
<dbReference type="PANTHER" id="PTHR13622">
    <property type="entry name" value="THIAMIN PYROPHOSPHOKINASE"/>
    <property type="match status" value="1"/>
</dbReference>
<dbReference type="InterPro" id="IPR036371">
    <property type="entry name" value="TPK_B1-bd_sf"/>
</dbReference>
<dbReference type="SUPFAM" id="SSF63999">
    <property type="entry name" value="Thiamin pyrophosphokinase, catalytic domain"/>
    <property type="match status" value="1"/>
</dbReference>
<evidence type="ECO:0000313" key="9">
    <source>
        <dbReference type="EMBL" id="GIL65865.1"/>
    </source>
</evidence>
<organism evidence="9 10">
    <name type="scientific">Volvox africanus</name>
    <dbReference type="NCBI Taxonomy" id="51714"/>
    <lineage>
        <taxon>Eukaryota</taxon>
        <taxon>Viridiplantae</taxon>
        <taxon>Chlorophyta</taxon>
        <taxon>core chlorophytes</taxon>
        <taxon>Chlorophyceae</taxon>
        <taxon>CS clade</taxon>
        <taxon>Chlamydomonadales</taxon>
        <taxon>Volvocaceae</taxon>
        <taxon>Volvox</taxon>
    </lineage>
</organism>
<keyword evidence="2" id="KW-0808">Transferase</keyword>
<dbReference type="EMBL" id="BNCO01000079">
    <property type="protein sequence ID" value="GIL65865.1"/>
    <property type="molecule type" value="Genomic_DNA"/>
</dbReference>
<dbReference type="InterPro" id="IPR036759">
    <property type="entry name" value="TPK_catalytic_sf"/>
</dbReference>
<dbReference type="InterPro" id="IPR006282">
    <property type="entry name" value="Thi_PPkinase"/>
</dbReference>
<keyword evidence="3" id="KW-0547">Nucleotide-binding</keyword>
<reference evidence="9" key="1">
    <citation type="journal article" date="2021" name="Proc. Natl. Acad. Sci. U.S.A.">
        <title>Three genomes in the algal genus Volvox reveal the fate of a haploid sex-determining region after a transition to homothallism.</title>
        <authorList>
            <person name="Yamamoto K."/>
            <person name="Hamaji T."/>
            <person name="Kawai-Toyooka H."/>
            <person name="Matsuzaki R."/>
            <person name="Takahashi F."/>
            <person name="Nishimura Y."/>
            <person name="Kawachi M."/>
            <person name="Noguchi H."/>
            <person name="Minakuchi Y."/>
            <person name="Umen J.G."/>
            <person name="Toyoda A."/>
            <person name="Nozaki H."/>
        </authorList>
    </citation>
    <scope>NUCLEOTIDE SEQUENCE</scope>
    <source>
        <strain evidence="9">NIES-3780</strain>
    </source>
</reference>
<evidence type="ECO:0000256" key="3">
    <source>
        <dbReference type="ARBA" id="ARBA00022741"/>
    </source>
</evidence>
<keyword evidence="4" id="KW-0418">Kinase</keyword>
<dbReference type="GO" id="GO:0005524">
    <property type="term" value="F:ATP binding"/>
    <property type="evidence" value="ECO:0007669"/>
    <property type="project" value="UniProtKB-KW"/>
</dbReference>
<dbReference type="GO" id="GO:0004788">
    <property type="term" value="F:thiamine diphosphokinase activity"/>
    <property type="evidence" value="ECO:0007669"/>
    <property type="project" value="UniProtKB-EC"/>
</dbReference>
<dbReference type="PANTHER" id="PTHR13622:SF8">
    <property type="entry name" value="THIAMIN PYROPHOSPHOKINASE 1"/>
    <property type="match status" value="1"/>
</dbReference>
<keyword evidence="5" id="KW-0067">ATP-binding</keyword>
<dbReference type="Gene3D" id="3.40.50.10240">
    <property type="entry name" value="Thiamin pyrophosphokinase, catalytic domain"/>
    <property type="match status" value="1"/>
</dbReference>
<evidence type="ECO:0000256" key="2">
    <source>
        <dbReference type="ARBA" id="ARBA00022679"/>
    </source>
</evidence>
<feature type="region of interest" description="Disordered" evidence="7">
    <location>
        <begin position="407"/>
        <end position="429"/>
    </location>
</feature>
<evidence type="ECO:0000256" key="6">
    <source>
        <dbReference type="ARBA" id="ARBA00025120"/>
    </source>
</evidence>
<dbReference type="Gene3D" id="2.60.120.320">
    <property type="entry name" value="Thiamin pyrophosphokinase, thiamin-binding domain"/>
    <property type="match status" value="1"/>
</dbReference>
<dbReference type="Pfam" id="PF04263">
    <property type="entry name" value="TPK_catalytic"/>
    <property type="match status" value="1"/>
</dbReference>
<dbReference type="InterPro" id="IPR007373">
    <property type="entry name" value="Thiamin_PyroPKinase_B1-bd"/>
</dbReference>
<evidence type="ECO:0000256" key="4">
    <source>
        <dbReference type="ARBA" id="ARBA00022777"/>
    </source>
</evidence>
<dbReference type="AlphaFoldDB" id="A0A8J4BPH1"/>
<dbReference type="FunFam" id="2.60.120.320:FF:000001">
    <property type="entry name" value="Thiamine pyrophosphokinase"/>
    <property type="match status" value="1"/>
</dbReference>
<comment type="function">
    <text evidence="6">Catalyzes the phosphorylation of thiamine to thiamine pyrophosphate (TPP). TPP is an active cofactor for enzymes involved in glycolysis and energy production. Plant leaves require high levels of TPP for photosynthesis and carbohydrate metabolism.</text>
</comment>
<evidence type="ECO:0000256" key="1">
    <source>
        <dbReference type="ARBA" id="ARBA00013245"/>
    </source>
</evidence>
<dbReference type="GO" id="GO:0016301">
    <property type="term" value="F:kinase activity"/>
    <property type="evidence" value="ECO:0007669"/>
    <property type="project" value="UniProtKB-KW"/>
</dbReference>
<evidence type="ECO:0000256" key="7">
    <source>
        <dbReference type="SAM" id="MobiDB-lite"/>
    </source>
</evidence>
<gene>
    <name evidence="9" type="ORF">Vafri_19514</name>
</gene>
<dbReference type="EC" id="2.7.6.2" evidence="1"/>
<dbReference type="Pfam" id="PF04265">
    <property type="entry name" value="TPK_B1_binding"/>
    <property type="match status" value="1"/>
</dbReference>
<dbReference type="SUPFAM" id="SSF63862">
    <property type="entry name" value="Thiamin pyrophosphokinase, substrate-binding domain"/>
    <property type="match status" value="1"/>
</dbReference>
<dbReference type="NCBIfam" id="TIGR01378">
    <property type="entry name" value="thi_PPkinase"/>
    <property type="match status" value="1"/>
</dbReference>
<accession>A0A8J4BPH1</accession>
<protein>
    <recommendedName>
        <fullName evidence="1">thiamine diphosphokinase</fullName>
        <ecNumber evidence="1">2.7.6.2</ecNumber>
    </recommendedName>
</protein>
<evidence type="ECO:0000256" key="5">
    <source>
        <dbReference type="ARBA" id="ARBA00022840"/>
    </source>
</evidence>
<dbReference type="SMART" id="SM00983">
    <property type="entry name" value="TPK_B1_binding"/>
    <property type="match status" value="1"/>
</dbReference>
<dbReference type="GO" id="GO:0030975">
    <property type="term" value="F:thiamine binding"/>
    <property type="evidence" value="ECO:0007669"/>
    <property type="project" value="InterPro"/>
</dbReference>
<evidence type="ECO:0000313" key="10">
    <source>
        <dbReference type="Proteomes" id="UP000747399"/>
    </source>
</evidence>
<dbReference type="CDD" id="cd07995">
    <property type="entry name" value="TPK"/>
    <property type="match status" value="1"/>
</dbReference>
<evidence type="ECO:0000259" key="8">
    <source>
        <dbReference type="SMART" id="SM00983"/>
    </source>
</evidence>
<keyword evidence="10" id="KW-1185">Reference proteome</keyword>